<evidence type="ECO:0000313" key="10">
    <source>
        <dbReference type="Proteomes" id="UP000007797"/>
    </source>
</evidence>
<dbReference type="InterPro" id="IPR029008">
    <property type="entry name" value="EMC6-like"/>
</dbReference>
<dbReference type="GO" id="GO:0072546">
    <property type="term" value="C:EMC complex"/>
    <property type="evidence" value="ECO:0007669"/>
    <property type="project" value="InterPro"/>
</dbReference>
<comment type="similarity">
    <text evidence="2">Belongs to the EMC6 family.</text>
</comment>
<accession>F4QFQ6</accession>
<dbReference type="GO" id="GO:0034975">
    <property type="term" value="P:protein folding in endoplasmic reticulum"/>
    <property type="evidence" value="ECO:0007669"/>
    <property type="project" value="TreeGrafter"/>
</dbReference>
<keyword evidence="4 8" id="KW-0812">Transmembrane</keyword>
<name>F4QFQ6_CACFS</name>
<dbReference type="InterPro" id="IPR008504">
    <property type="entry name" value="Emc6"/>
</dbReference>
<dbReference type="RefSeq" id="XP_004351012.1">
    <property type="nucleotide sequence ID" value="XM_004350960.1"/>
</dbReference>
<evidence type="ECO:0000256" key="3">
    <source>
        <dbReference type="ARBA" id="ARBA00020827"/>
    </source>
</evidence>
<reference evidence="10" key="1">
    <citation type="journal article" date="2011" name="Genome Res.">
        <title>Phylogeny-wide analysis of social amoeba genomes highlights ancient origins for complex intercellular communication.</title>
        <authorList>
            <person name="Heidel A.J."/>
            <person name="Lawal H.M."/>
            <person name="Felder M."/>
            <person name="Schilde C."/>
            <person name="Helps N.R."/>
            <person name="Tunggal B."/>
            <person name="Rivero F."/>
            <person name="John U."/>
            <person name="Schleicher M."/>
            <person name="Eichinger L."/>
            <person name="Platzer M."/>
            <person name="Noegel A.A."/>
            <person name="Schaap P."/>
            <person name="Gloeckner G."/>
        </authorList>
    </citation>
    <scope>NUCLEOTIDE SEQUENCE [LARGE SCALE GENOMIC DNA]</scope>
    <source>
        <strain evidence="10">SH3</strain>
    </source>
</reference>
<evidence type="ECO:0000256" key="4">
    <source>
        <dbReference type="ARBA" id="ARBA00022692"/>
    </source>
</evidence>
<dbReference type="STRING" id="1054147.F4QFQ6"/>
<keyword evidence="10" id="KW-1185">Reference proteome</keyword>
<dbReference type="Proteomes" id="UP000007797">
    <property type="component" value="Unassembled WGS sequence"/>
</dbReference>
<dbReference type="OMA" id="MINPEQT"/>
<keyword evidence="5" id="KW-0256">Endoplasmic reticulum</keyword>
<dbReference type="AlphaFoldDB" id="F4QFQ6"/>
<sequence length="111" mass="12809">MINPQQHQPQAPEAIIPEIYDSDYINLNLRSKNNCRILISSLGGCVAGLLGLTNLWGFVFFVFVHFLFCALYSISHKSLINYFVNPKTMWYEITSGMMSFVLFWTFFSNIL</sequence>
<dbReference type="OrthoDB" id="16510at2759"/>
<dbReference type="PANTHER" id="PTHR20994:SF0">
    <property type="entry name" value="ER MEMBRANE PROTEIN COMPLEX SUBUNIT 6"/>
    <property type="match status" value="1"/>
</dbReference>
<evidence type="ECO:0000256" key="8">
    <source>
        <dbReference type="SAM" id="Phobius"/>
    </source>
</evidence>
<proteinExistence type="inferred from homology"/>
<feature type="transmembrane region" description="Helical" evidence="8">
    <location>
        <begin position="88"/>
        <end position="107"/>
    </location>
</feature>
<dbReference type="Pfam" id="PF07019">
    <property type="entry name" value="EMC6"/>
    <property type="match status" value="1"/>
</dbReference>
<evidence type="ECO:0000313" key="9">
    <source>
        <dbReference type="EMBL" id="EGG14303.1"/>
    </source>
</evidence>
<keyword evidence="6 8" id="KW-1133">Transmembrane helix</keyword>
<comment type="subcellular location">
    <subcellularLocation>
        <location evidence="1">Endoplasmic reticulum membrane</location>
        <topology evidence="1">Multi-pass membrane protein</topology>
    </subcellularLocation>
</comment>
<evidence type="ECO:0000256" key="2">
    <source>
        <dbReference type="ARBA" id="ARBA00009436"/>
    </source>
</evidence>
<dbReference type="PANTHER" id="PTHR20994">
    <property type="entry name" value="ER MEMBRANE PROTEIN COMPLEX SUBUNIT 6"/>
    <property type="match status" value="1"/>
</dbReference>
<feature type="transmembrane region" description="Helical" evidence="8">
    <location>
        <begin position="37"/>
        <end position="68"/>
    </location>
</feature>
<dbReference type="GO" id="GO:0000045">
    <property type="term" value="P:autophagosome assembly"/>
    <property type="evidence" value="ECO:0007669"/>
    <property type="project" value="TreeGrafter"/>
</dbReference>
<dbReference type="KEGG" id="dfa:DFA_12073"/>
<protein>
    <recommendedName>
        <fullName evidence="3">ER membrane protein complex subunit 6</fullName>
    </recommendedName>
</protein>
<evidence type="ECO:0000256" key="6">
    <source>
        <dbReference type="ARBA" id="ARBA00022989"/>
    </source>
</evidence>
<dbReference type="GeneID" id="14866335"/>
<organism evidence="9 10">
    <name type="scientific">Cavenderia fasciculata</name>
    <name type="common">Slime mold</name>
    <name type="synonym">Dictyostelium fasciculatum</name>
    <dbReference type="NCBI Taxonomy" id="261658"/>
    <lineage>
        <taxon>Eukaryota</taxon>
        <taxon>Amoebozoa</taxon>
        <taxon>Evosea</taxon>
        <taxon>Eumycetozoa</taxon>
        <taxon>Dictyostelia</taxon>
        <taxon>Acytosteliales</taxon>
        <taxon>Cavenderiaceae</taxon>
        <taxon>Cavenderia</taxon>
    </lineage>
</organism>
<keyword evidence="7 8" id="KW-0472">Membrane</keyword>
<dbReference type="EMBL" id="GL883029">
    <property type="protein sequence ID" value="EGG14303.1"/>
    <property type="molecule type" value="Genomic_DNA"/>
</dbReference>
<gene>
    <name evidence="9" type="primary">tmem93</name>
    <name evidence="9" type="ORF">DFA_12073</name>
</gene>
<evidence type="ECO:0000256" key="1">
    <source>
        <dbReference type="ARBA" id="ARBA00004477"/>
    </source>
</evidence>
<evidence type="ECO:0000256" key="7">
    <source>
        <dbReference type="ARBA" id="ARBA00023136"/>
    </source>
</evidence>
<evidence type="ECO:0000256" key="5">
    <source>
        <dbReference type="ARBA" id="ARBA00022824"/>
    </source>
</evidence>